<protein>
    <submittedName>
        <fullName evidence="1">Uncharacterized protein</fullName>
    </submittedName>
</protein>
<gene>
    <name evidence="1" type="ORF">D0Z00_001586</name>
</gene>
<organism evidence="1 2">
    <name type="scientific">Geotrichum galactomycetum</name>
    <dbReference type="NCBI Taxonomy" id="27317"/>
    <lineage>
        <taxon>Eukaryota</taxon>
        <taxon>Fungi</taxon>
        <taxon>Dikarya</taxon>
        <taxon>Ascomycota</taxon>
        <taxon>Saccharomycotina</taxon>
        <taxon>Dipodascomycetes</taxon>
        <taxon>Dipodascales</taxon>
        <taxon>Dipodascaceae</taxon>
        <taxon>Geotrichum</taxon>
    </lineage>
</organism>
<keyword evidence="2" id="KW-1185">Reference proteome</keyword>
<comment type="caution">
    <text evidence="1">The sequence shown here is derived from an EMBL/GenBank/DDBJ whole genome shotgun (WGS) entry which is preliminary data.</text>
</comment>
<sequence>MTATEKKLADESDFFSKLLLSPEKSTYTEEEIEDYNQNLEKYIETEVSKRVLAIEAKLAEESNKVANDKPAAAEKSTSLISDNDAKEEKRVENSSHELPASDLPEASLLKKAEDENVKKTEIEDSASVALIAPVTKAVEKKPNTITSTDFDDVADTPSKSVHKYLNKDRDELSFIFEDVEREYQEMRSENDRLKEENDRLAFELDDSKNKLKVFEKLKQRNKEKKSQA</sequence>
<name>A0ACB6V6P5_9ASCO</name>
<dbReference type="EMBL" id="QVQA01000031">
    <property type="protein sequence ID" value="KAF5099576.1"/>
    <property type="molecule type" value="Genomic_DNA"/>
</dbReference>
<reference evidence="1 2" key="1">
    <citation type="journal article" date="2020" name="Front. Microbiol.">
        <title>Phenotypic and Genetic Characterization of the Cheese Ripening Yeast Geotrichum candidum.</title>
        <authorList>
            <person name="Perkins V."/>
            <person name="Vignola S."/>
            <person name="Lessard M.H."/>
            <person name="Plante P.L."/>
            <person name="Corbeil J."/>
            <person name="Dugat-Bony E."/>
            <person name="Frenette M."/>
            <person name="Labrie S."/>
        </authorList>
    </citation>
    <scope>NUCLEOTIDE SEQUENCE [LARGE SCALE GENOMIC DNA]</scope>
    <source>
        <strain evidence="1 2">LMA-1147</strain>
    </source>
</reference>
<dbReference type="Proteomes" id="UP000744676">
    <property type="component" value="Unassembled WGS sequence"/>
</dbReference>
<accession>A0ACB6V6P5</accession>
<evidence type="ECO:0000313" key="1">
    <source>
        <dbReference type="EMBL" id="KAF5099576.1"/>
    </source>
</evidence>
<evidence type="ECO:0000313" key="2">
    <source>
        <dbReference type="Proteomes" id="UP000744676"/>
    </source>
</evidence>
<proteinExistence type="predicted"/>